<gene>
    <name evidence="1" type="ORF">J1TS3_01170</name>
</gene>
<evidence type="ECO:0000313" key="2">
    <source>
        <dbReference type="Proteomes" id="UP000680279"/>
    </source>
</evidence>
<dbReference type="EMBL" id="BOQT01000001">
    <property type="protein sequence ID" value="GIN18983.1"/>
    <property type="molecule type" value="Genomic_DNA"/>
</dbReference>
<comment type="caution">
    <text evidence="1">The sequence shown here is derived from an EMBL/GenBank/DDBJ whole genome shotgun (WGS) entry which is preliminary data.</text>
</comment>
<evidence type="ECO:0000313" key="1">
    <source>
        <dbReference type="EMBL" id="GIN18983.1"/>
    </source>
</evidence>
<name>A0ABQ4JZL2_9BACI</name>
<proteinExistence type="predicted"/>
<sequence>MFLLVRVQKVAKSETSKPNGKASSSGLNAFKYMISTEMSQRRDSPLIIW</sequence>
<reference evidence="1 2" key="1">
    <citation type="submission" date="2021-03" db="EMBL/GenBank/DDBJ databases">
        <title>Antimicrobial resistance genes in bacteria isolated from Japanese honey, and their potential for conferring macrolide and lincosamide resistance in the American foulbrood pathogen Paenibacillus larvae.</title>
        <authorList>
            <person name="Okamoto M."/>
            <person name="Kumagai M."/>
            <person name="Kanamori H."/>
            <person name="Takamatsu D."/>
        </authorList>
    </citation>
    <scope>NUCLEOTIDE SEQUENCE [LARGE SCALE GENOMIC DNA]</scope>
    <source>
        <strain evidence="1 2">J1TS3</strain>
    </source>
</reference>
<protein>
    <submittedName>
        <fullName evidence="1">Uncharacterized protein</fullName>
    </submittedName>
</protein>
<dbReference type="Proteomes" id="UP000680279">
    <property type="component" value="Unassembled WGS sequence"/>
</dbReference>
<organism evidence="1 2">
    <name type="scientific">Siminovitchia fordii</name>
    <dbReference type="NCBI Taxonomy" id="254759"/>
    <lineage>
        <taxon>Bacteria</taxon>
        <taxon>Bacillati</taxon>
        <taxon>Bacillota</taxon>
        <taxon>Bacilli</taxon>
        <taxon>Bacillales</taxon>
        <taxon>Bacillaceae</taxon>
        <taxon>Siminovitchia</taxon>
    </lineage>
</organism>
<keyword evidence="2" id="KW-1185">Reference proteome</keyword>
<accession>A0ABQ4JZL2</accession>